<name>A0A7N2LZU1_QUELO</name>
<dbReference type="OMA" id="HISVESR"/>
<dbReference type="PANTHER" id="PTHR33156">
    <property type="entry name" value="OS02G0230000 PROTEIN"/>
    <property type="match status" value="1"/>
</dbReference>
<reference evidence="2" key="2">
    <citation type="submission" date="2021-01" db="UniProtKB">
        <authorList>
            <consortium name="EnsemblPlants"/>
        </authorList>
    </citation>
    <scope>IDENTIFICATION</scope>
</reference>
<dbReference type="AlphaFoldDB" id="A0A7N2LZU1"/>
<evidence type="ECO:0000313" key="2">
    <source>
        <dbReference type="EnsemblPlants" id="QL06p040030:mrna"/>
    </source>
</evidence>
<evidence type="ECO:0000256" key="1">
    <source>
        <dbReference type="SAM" id="MobiDB-lite"/>
    </source>
</evidence>
<keyword evidence="3" id="KW-1185">Reference proteome</keyword>
<accession>A0A7N2LZU1</accession>
<feature type="compositionally biased region" description="Low complexity" evidence="1">
    <location>
        <begin position="7"/>
        <end position="50"/>
    </location>
</feature>
<dbReference type="InterPro" id="IPR043459">
    <property type="entry name" value="NFD6/NOXY2-like"/>
</dbReference>
<dbReference type="EMBL" id="LRBV02000006">
    <property type="status" value="NOT_ANNOTATED_CDS"/>
    <property type="molecule type" value="Genomic_DNA"/>
</dbReference>
<sequence length="93" mass="9836">MAGRCGSLSRSLLSTARSSIRSSSSSSTSLPRLRPSLPQRLHSRPPLLSSTRTMGELGCVQSLMPLHSAVAAARLTSHISIEARAFCELSQGS</sequence>
<feature type="region of interest" description="Disordered" evidence="1">
    <location>
        <begin position="1"/>
        <end position="50"/>
    </location>
</feature>
<dbReference type="Gramene" id="QL06p040030:mrna">
    <property type="protein sequence ID" value="QL06p040030:mrna"/>
    <property type="gene ID" value="QL06p040030"/>
</dbReference>
<dbReference type="EnsemblPlants" id="QL06p040030:mrna">
    <property type="protein sequence ID" value="QL06p040030:mrna"/>
    <property type="gene ID" value="QL06p040030"/>
</dbReference>
<protein>
    <submittedName>
        <fullName evidence="2">Uncharacterized protein</fullName>
    </submittedName>
</protein>
<dbReference type="InParanoid" id="A0A7N2LZU1"/>
<dbReference type="PANTHER" id="PTHR33156:SF69">
    <property type="match status" value="1"/>
</dbReference>
<proteinExistence type="predicted"/>
<dbReference type="Proteomes" id="UP000594261">
    <property type="component" value="Chromosome 6"/>
</dbReference>
<reference evidence="2 3" key="1">
    <citation type="journal article" date="2016" name="G3 (Bethesda)">
        <title>First Draft Assembly and Annotation of the Genome of a California Endemic Oak Quercus lobata Nee (Fagaceae).</title>
        <authorList>
            <person name="Sork V.L."/>
            <person name="Fitz-Gibbon S.T."/>
            <person name="Puiu D."/>
            <person name="Crepeau M."/>
            <person name="Gugger P.F."/>
            <person name="Sherman R."/>
            <person name="Stevens K."/>
            <person name="Langley C.H."/>
            <person name="Pellegrini M."/>
            <person name="Salzberg S.L."/>
        </authorList>
    </citation>
    <scope>NUCLEOTIDE SEQUENCE [LARGE SCALE GENOMIC DNA]</scope>
    <source>
        <strain evidence="2 3">cv. SW786</strain>
    </source>
</reference>
<organism evidence="2 3">
    <name type="scientific">Quercus lobata</name>
    <name type="common">Valley oak</name>
    <dbReference type="NCBI Taxonomy" id="97700"/>
    <lineage>
        <taxon>Eukaryota</taxon>
        <taxon>Viridiplantae</taxon>
        <taxon>Streptophyta</taxon>
        <taxon>Embryophyta</taxon>
        <taxon>Tracheophyta</taxon>
        <taxon>Spermatophyta</taxon>
        <taxon>Magnoliopsida</taxon>
        <taxon>eudicotyledons</taxon>
        <taxon>Gunneridae</taxon>
        <taxon>Pentapetalae</taxon>
        <taxon>rosids</taxon>
        <taxon>fabids</taxon>
        <taxon>Fagales</taxon>
        <taxon>Fagaceae</taxon>
        <taxon>Quercus</taxon>
    </lineage>
</organism>
<evidence type="ECO:0000313" key="3">
    <source>
        <dbReference type="Proteomes" id="UP000594261"/>
    </source>
</evidence>